<accession>A0A0F7CJF1</accession>
<reference evidence="1 2" key="2">
    <citation type="journal article" date="2016" name="Genome Announc.">
        <title>Genome Sequence of a Gram-Positive Diazotroph, Paenibacillus durus Type Strain ATCC 35681.</title>
        <authorList>
            <person name="Halim M.A."/>
            <person name="Rahman A.Y."/>
            <person name="Sim K.S."/>
            <person name="Yam H.C."/>
            <person name="Rahim A.A."/>
            <person name="Ghazali A.H."/>
            <person name="Najimudin N."/>
        </authorList>
    </citation>
    <scope>NUCLEOTIDE SEQUENCE [LARGE SCALE GENOMIC DNA]</scope>
    <source>
        <strain evidence="1 2">ATCC 35681</strain>
    </source>
</reference>
<dbReference type="NCBIfam" id="NF033495">
    <property type="entry name" value="phage_BC1881"/>
    <property type="match status" value="1"/>
</dbReference>
<name>A0A0F7CJF1_PAEDU</name>
<dbReference type="PATRIC" id="fig|1333534.5.peg.3818"/>
<dbReference type="HOGENOM" id="CLU_1863185_0_0_9"/>
<dbReference type="RefSeq" id="WP_025698473.1">
    <property type="nucleotide sequence ID" value="NZ_ASQQ01000601.1"/>
</dbReference>
<proteinExistence type="predicted"/>
<gene>
    <name evidence="1" type="ORF">VK70_17325</name>
</gene>
<evidence type="ECO:0000313" key="2">
    <source>
        <dbReference type="Proteomes" id="UP000034189"/>
    </source>
</evidence>
<organism evidence="1 2">
    <name type="scientific">Paenibacillus durus ATCC 35681</name>
    <dbReference type="NCBI Taxonomy" id="1333534"/>
    <lineage>
        <taxon>Bacteria</taxon>
        <taxon>Bacillati</taxon>
        <taxon>Bacillota</taxon>
        <taxon>Bacilli</taxon>
        <taxon>Bacillales</taxon>
        <taxon>Paenibacillaceae</taxon>
        <taxon>Paenibacillus</taxon>
    </lineage>
</organism>
<evidence type="ECO:0000313" key="1">
    <source>
        <dbReference type="EMBL" id="AKG36101.1"/>
    </source>
</evidence>
<dbReference type="AlphaFoldDB" id="A0A0F7CJF1"/>
<sequence length="137" mass="15589">MPNANIVDHIGSKVTVWTKDGNAAENRMLHTVDEFGVVISNQHGQQTFIPWVQVKYIDYPDTSPDKINSYTESPWWLKDVSTKELSDELCLREGVREIVLLPGVAADINFIEKNKAGWRQFDTRRFTGPATILVNQD</sequence>
<reference evidence="1 2" key="1">
    <citation type="submission" date="2015-03" db="EMBL/GenBank/DDBJ databases">
        <authorList>
            <person name="Abdul Halim M."/>
        </authorList>
    </citation>
    <scope>NUCLEOTIDE SEQUENCE [LARGE SCALE GENOMIC DNA]</scope>
    <source>
        <strain evidence="1 2">ATCC 35681</strain>
    </source>
</reference>
<protein>
    <submittedName>
        <fullName evidence="1">Uncharacterized protein</fullName>
    </submittedName>
</protein>
<dbReference type="InterPro" id="IPR047901">
    <property type="entry name" value="BC1881-like"/>
</dbReference>
<dbReference type="OrthoDB" id="2634565at2"/>
<dbReference type="Proteomes" id="UP000034189">
    <property type="component" value="Chromosome"/>
</dbReference>
<dbReference type="EMBL" id="CP011114">
    <property type="protein sequence ID" value="AKG36101.1"/>
    <property type="molecule type" value="Genomic_DNA"/>
</dbReference>